<evidence type="ECO:0000256" key="4">
    <source>
        <dbReference type="PROSITE-ProRule" id="PRU01161"/>
    </source>
</evidence>
<dbReference type="InterPro" id="IPR002641">
    <property type="entry name" value="PNPLA_dom"/>
</dbReference>
<evidence type="ECO:0000313" key="8">
    <source>
        <dbReference type="Proteomes" id="UP000317238"/>
    </source>
</evidence>
<keyword evidence="8" id="KW-1185">Reference proteome</keyword>
<keyword evidence="5" id="KW-0472">Membrane</keyword>
<evidence type="ECO:0000259" key="6">
    <source>
        <dbReference type="PROSITE" id="PS51635"/>
    </source>
</evidence>
<keyword evidence="5" id="KW-0812">Transmembrane</keyword>
<dbReference type="AlphaFoldDB" id="A0A5C5YBX1"/>
<sequence length="830" mass="93579">MQRLGLALSGGGFRAVLYHLGVVRFLRDAGLLSQVTHITSVSGGSVLAAHLVLNWDRYCGSDEEWQQVAEEILHLVQLDVRNRIVRRFPLASMTNIGRRTLRMSTRRQYTRAGLLEQHYEKCLYGDTSLFNLPERPQLYILATNLSEGSLCAFHRDGLLLLRRTPGRYDRFEKVRMGLATVPMAVAASSAFPGFFPPLELRNWEVGAKEGEFSRLSFTDGGIYDNIGLRMFHHIQHMSLSNAGAPDATDVLDPDAMAAALSSGAEMPENTAMRRLWEKLTALDPEITVAKSKRETQQYHRILIDNLGTIARNDELYRDPIFQEIQLSDPRARALLDDTNTSFDRLESSDRVWLNRQLIAAALERCTGKPCLRSGGDGFDGILVSDAGASFKVRGDGKAGGLFSTAMRSSDILMDRVNQLELESFRYTPGVLFFPITHVVQQTEDSQAPHPEIQHHASLIRTDMDAFSDLEVSALVQHGYCVARQACRERALLPTAEIPTGPPWDPVAARAMRKGTTAGSVALLSDPGTALQFARRLQQSSSRRILSTLLNFRDWPTYVWMPIVTLLMLTLPYLLYKSNRTATQRGYVLAAVAETSPLYRKILDLIQAGPIRTVEAVDFEEVTSMEDLNFDGFEVLSDDRIFDLRALVPNSSGQESKPYVHSRLRVRRTKITDENPHLRFQIPSNDETLNYFCKTKSLRPRHRRMKLADGRYLWELDLDFSSVPLGDDAELVLEGLLISESSEQYADEGRFQFSLPADTGLAQIWMLMPENRNYENFEISGWPIDAPELAEPIDPTTKVELPIGSIATFQLINPRDNFRYECRWKWSGAEQ</sequence>
<dbReference type="InterPro" id="IPR050301">
    <property type="entry name" value="NTE"/>
</dbReference>
<evidence type="ECO:0000256" key="5">
    <source>
        <dbReference type="SAM" id="Phobius"/>
    </source>
</evidence>
<dbReference type="SUPFAM" id="SSF52151">
    <property type="entry name" value="FabD/lysophospholipase-like"/>
    <property type="match status" value="1"/>
</dbReference>
<name>A0A5C5YBX1_9PLAN</name>
<feature type="domain" description="PNPLA" evidence="6">
    <location>
        <begin position="7"/>
        <end position="232"/>
    </location>
</feature>
<feature type="transmembrane region" description="Helical" evidence="5">
    <location>
        <begin position="557"/>
        <end position="575"/>
    </location>
</feature>
<comment type="caution">
    <text evidence="7">The sequence shown here is derived from an EMBL/GenBank/DDBJ whole genome shotgun (WGS) entry which is preliminary data.</text>
</comment>
<evidence type="ECO:0000256" key="3">
    <source>
        <dbReference type="ARBA" id="ARBA00023098"/>
    </source>
</evidence>
<dbReference type="Pfam" id="PF01734">
    <property type="entry name" value="Patatin"/>
    <property type="match status" value="1"/>
</dbReference>
<dbReference type="InterPro" id="IPR016035">
    <property type="entry name" value="Acyl_Trfase/lysoPLipase"/>
</dbReference>
<accession>A0A5C5YBX1</accession>
<reference evidence="7 8" key="1">
    <citation type="submission" date="2019-02" db="EMBL/GenBank/DDBJ databases">
        <title>Deep-cultivation of Planctomycetes and their phenomic and genomic characterization uncovers novel biology.</title>
        <authorList>
            <person name="Wiegand S."/>
            <person name="Jogler M."/>
            <person name="Boedeker C."/>
            <person name="Pinto D."/>
            <person name="Vollmers J."/>
            <person name="Rivas-Marin E."/>
            <person name="Kohn T."/>
            <person name="Peeters S.H."/>
            <person name="Heuer A."/>
            <person name="Rast P."/>
            <person name="Oberbeckmann S."/>
            <person name="Bunk B."/>
            <person name="Jeske O."/>
            <person name="Meyerdierks A."/>
            <person name="Storesund J.E."/>
            <person name="Kallscheuer N."/>
            <person name="Luecker S."/>
            <person name="Lage O.M."/>
            <person name="Pohl T."/>
            <person name="Merkel B.J."/>
            <person name="Hornburger P."/>
            <person name="Mueller R.-W."/>
            <person name="Bruemmer F."/>
            <person name="Labrenz M."/>
            <person name="Spormann A.M."/>
            <person name="Op Den Camp H."/>
            <person name="Overmann J."/>
            <person name="Amann R."/>
            <person name="Jetten M.S.M."/>
            <person name="Mascher T."/>
            <person name="Medema M.H."/>
            <person name="Devos D.P."/>
            <person name="Kaster A.-K."/>
            <person name="Ovreas L."/>
            <person name="Rohde M."/>
            <person name="Galperin M.Y."/>
            <person name="Jogler C."/>
        </authorList>
    </citation>
    <scope>NUCLEOTIDE SEQUENCE [LARGE SCALE GENOMIC DNA]</scope>
    <source>
        <strain evidence="7 8">Pan14r</strain>
    </source>
</reference>
<dbReference type="PANTHER" id="PTHR14226:SF29">
    <property type="entry name" value="NEUROPATHY TARGET ESTERASE SWS"/>
    <property type="match status" value="1"/>
</dbReference>
<dbReference type="PANTHER" id="PTHR14226">
    <property type="entry name" value="NEUROPATHY TARGET ESTERASE/SWISS CHEESE D.MELANOGASTER"/>
    <property type="match status" value="1"/>
</dbReference>
<keyword evidence="5" id="KW-1133">Transmembrane helix</keyword>
<proteinExistence type="predicted"/>
<keyword evidence="3 4" id="KW-0443">Lipid metabolism</keyword>
<evidence type="ECO:0000313" key="7">
    <source>
        <dbReference type="EMBL" id="TWT72283.1"/>
    </source>
</evidence>
<keyword evidence="2 4" id="KW-0442">Lipid degradation</keyword>
<evidence type="ECO:0000256" key="1">
    <source>
        <dbReference type="ARBA" id="ARBA00022801"/>
    </source>
</evidence>
<keyword evidence="1 4" id="KW-0378">Hydrolase</keyword>
<dbReference type="GO" id="GO:0016042">
    <property type="term" value="P:lipid catabolic process"/>
    <property type="evidence" value="ECO:0007669"/>
    <property type="project" value="UniProtKB-UniRule"/>
</dbReference>
<dbReference type="Proteomes" id="UP000317238">
    <property type="component" value="Unassembled WGS sequence"/>
</dbReference>
<comment type="caution">
    <text evidence="4">Lacks conserved residue(s) required for the propagation of feature annotation.</text>
</comment>
<dbReference type="EMBL" id="SJPL01000001">
    <property type="protein sequence ID" value="TWT72283.1"/>
    <property type="molecule type" value="Genomic_DNA"/>
</dbReference>
<evidence type="ECO:0000256" key="2">
    <source>
        <dbReference type="ARBA" id="ARBA00022963"/>
    </source>
</evidence>
<dbReference type="OrthoDB" id="9813090at2"/>
<feature type="active site" description="Nucleophile" evidence="4">
    <location>
        <position position="42"/>
    </location>
</feature>
<feature type="active site" description="Proton acceptor" evidence="4">
    <location>
        <position position="219"/>
    </location>
</feature>
<dbReference type="RefSeq" id="WP_146440252.1">
    <property type="nucleotide sequence ID" value="NZ_SJPL01000001.1"/>
</dbReference>
<dbReference type="GO" id="GO:0016787">
    <property type="term" value="F:hydrolase activity"/>
    <property type="evidence" value="ECO:0007669"/>
    <property type="project" value="UniProtKB-UniRule"/>
</dbReference>
<gene>
    <name evidence="7" type="ORF">Pan14r_46010</name>
</gene>
<dbReference type="Gene3D" id="3.40.1090.10">
    <property type="entry name" value="Cytosolic phospholipase A2 catalytic domain"/>
    <property type="match status" value="2"/>
</dbReference>
<dbReference type="PROSITE" id="PS51635">
    <property type="entry name" value="PNPLA"/>
    <property type="match status" value="1"/>
</dbReference>
<protein>
    <submittedName>
        <fullName evidence="7">Patatin-like phospholipase</fullName>
    </submittedName>
</protein>
<organism evidence="7 8">
    <name type="scientific">Crateriforma conspicua</name>
    <dbReference type="NCBI Taxonomy" id="2527996"/>
    <lineage>
        <taxon>Bacteria</taxon>
        <taxon>Pseudomonadati</taxon>
        <taxon>Planctomycetota</taxon>
        <taxon>Planctomycetia</taxon>
        <taxon>Planctomycetales</taxon>
        <taxon>Planctomycetaceae</taxon>
        <taxon>Crateriforma</taxon>
    </lineage>
</organism>
<feature type="short sequence motif" description="DGA/G" evidence="4">
    <location>
        <begin position="219"/>
        <end position="221"/>
    </location>
</feature>